<sequence length="172" mass="19420">MSSNDPPPSYNGTTAVSEKPIIVCEKPKTSTSYHLTLQRSKRTIALPSGRYACSGTIEEMDVAITISDNDTWLKIREEIWRLYQQVYPAYMGAADITDYCMGASMQYTALEGDVFGRVQAIEAKDDALWVFLKRDDISIINIIAYCSPREGKRLERSETRMFTSSPRLLTTI</sequence>
<organism evidence="1 2">
    <name type="scientific">Aureobasidium uvarum</name>
    <dbReference type="NCBI Taxonomy" id="2773716"/>
    <lineage>
        <taxon>Eukaryota</taxon>
        <taxon>Fungi</taxon>
        <taxon>Dikarya</taxon>
        <taxon>Ascomycota</taxon>
        <taxon>Pezizomycotina</taxon>
        <taxon>Dothideomycetes</taxon>
        <taxon>Dothideomycetidae</taxon>
        <taxon>Dothideales</taxon>
        <taxon>Saccotheciaceae</taxon>
        <taxon>Aureobasidium</taxon>
    </lineage>
</organism>
<gene>
    <name evidence="1" type="ORF">AWRI4620_LOCUS6984</name>
</gene>
<accession>A0A9N8KIS6</accession>
<name>A0A9N8KIS6_9PEZI</name>
<comment type="caution">
    <text evidence="1">The sequence shown here is derived from an EMBL/GenBank/DDBJ whole genome shotgun (WGS) entry which is preliminary data.</text>
</comment>
<dbReference type="OrthoDB" id="3873478at2759"/>
<evidence type="ECO:0000313" key="1">
    <source>
        <dbReference type="EMBL" id="CAD0112729.1"/>
    </source>
</evidence>
<keyword evidence="2" id="KW-1185">Reference proteome</keyword>
<dbReference type="Proteomes" id="UP000745764">
    <property type="component" value="Unassembled WGS sequence"/>
</dbReference>
<dbReference type="AlphaFoldDB" id="A0A9N8KIS6"/>
<protein>
    <submittedName>
        <fullName evidence="1">Uncharacterized protein</fullName>
    </submittedName>
</protein>
<reference evidence="1" key="1">
    <citation type="submission" date="2020-06" db="EMBL/GenBank/DDBJ databases">
        <authorList>
            <person name="Onetto C."/>
        </authorList>
    </citation>
    <scope>NUCLEOTIDE SEQUENCE</scope>
</reference>
<proteinExistence type="predicted"/>
<dbReference type="EMBL" id="CAINUL010000015">
    <property type="protein sequence ID" value="CAD0112729.1"/>
    <property type="molecule type" value="Genomic_DNA"/>
</dbReference>
<evidence type="ECO:0000313" key="2">
    <source>
        <dbReference type="Proteomes" id="UP000745764"/>
    </source>
</evidence>